<feature type="binding site" evidence="3">
    <location>
        <position position="299"/>
    </location>
    <ligand>
        <name>Zn(2+)</name>
        <dbReference type="ChEBI" id="CHEBI:29105"/>
    </ligand>
</feature>
<dbReference type="GO" id="GO:0008270">
    <property type="term" value="F:zinc ion binding"/>
    <property type="evidence" value="ECO:0007669"/>
    <property type="project" value="InterPro"/>
</dbReference>
<evidence type="ECO:0000256" key="1">
    <source>
        <dbReference type="ARBA" id="ARBA00022603"/>
    </source>
</evidence>
<name>A0A6B1D7B8_9CHLR</name>
<dbReference type="AlphaFoldDB" id="A0A6B1D7B8"/>
<dbReference type="Pfam" id="PF02574">
    <property type="entry name" value="S-methyl_trans"/>
    <property type="match status" value="1"/>
</dbReference>
<comment type="caution">
    <text evidence="6">The sequence shown here is derived from an EMBL/GenBank/DDBJ whole genome shotgun (WGS) entry which is preliminary data.</text>
</comment>
<dbReference type="InterPro" id="IPR036589">
    <property type="entry name" value="HCY_dom_sf"/>
</dbReference>
<accession>A0A6B1D7B8</accession>
<feature type="domain" description="Hcy-binding" evidence="5">
    <location>
        <begin position="2"/>
        <end position="313"/>
    </location>
</feature>
<dbReference type="GO" id="GO:0008168">
    <property type="term" value="F:methyltransferase activity"/>
    <property type="evidence" value="ECO:0007669"/>
    <property type="project" value="UniProtKB-KW"/>
</dbReference>
<evidence type="ECO:0000259" key="5">
    <source>
        <dbReference type="PROSITE" id="PS50970"/>
    </source>
</evidence>
<evidence type="ECO:0000256" key="4">
    <source>
        <dbReference type="PROSITE-ProRule" id="PRU00333"/>
    </source>
</evidence>
<reference evidence="6" key="1">
    <citation type="submission" date="2019-09" db="EMBL/GenBank/DDBJ databases">
        <title>Characterisation of the sponge microbiome using genome-centric metagenomics.</title>
        <authorList>
            <person name="Engelberts J.P."/>
            <person name="Robbins S.J."/>
            <person name="De Goeij J.M."/>
            <person name="Aranda M."/>
            <person name="Bell S.C."/>
            <person name="Webster N.S."/>
        </authorList>
    </citation>
    <scope>NUCLEOTIDE SEQUENCE</scope>
    <source>
        <strain evidence="6">SB0661_bin_32</strain>
    </source>
</reference>
<protein>
    <submittedName>
        <fullName evidence="6">Homocysteine S-methyltransferase family protein</fullName>
    </submittedName>
</protein>
<dbReference type="PROSITE" id="PS50970">
    <property type="entry name" value="HCY"/>
    <property type="match status" value="1"/>
</dbReference>
<sequence length="318" mass="33476">MTTISERLEEGRTVLMDGATGTELQSRGVPMDGVAWSGLAVASDPDVVRQVHLDYIRAGAEVIITNTFASGRNMLRAAGVENRTEEINRQAARLALQAREEAGEAKSRDLTGSWDAAPASVWVAGSISPMAGGLGDEASPTLETMRGHFAEQAELLASSGVDLLVLEMMRDIEFSCAALEASLATGLPVWVGFSCDRDEDGGLYLAPTIREKIPLAAGVGAVMAEGGSLAAIMHSDVDVTGEALSAVQTVWDGPTGAYPESGYFTMPHWQFVDIIEPETFADRAMSWIGQGVQLVGGCCGISVAHIRALAGRLQPAAL</sequence>
<dbReference type="EMBL" id="VXMH01000055">
    <property type="protein sequence ID" value="MYC95474.1"/>
    <property type="molecule type" value="Genomic_DNA"/>
</dbReference>
<evidence type="ECO:0000313" key="6">
    <source>
        <dbReference type="EMBL" id="MYC95474.1"/>
    </source>
</evidence>
<keyword evidence="3" id="KW-0479">Metal-binding</keyword>
<dbReference type="GO" id="GO:0032259">
    <property type="term" value="P:methylation"/>
    <property type="evidence" value="ECO:0007669"/>
    <property type="project" value="UniProtKB-KW"/>
</dbReference>
<dbReference type="InterPro" id="IPR003726">
    <property type="entry name" value="HCY_dom"/>
</dbReference>
<keyword evidence="1 6" id="KW-0489">Methyltransferase</keyword>
<feature type="binding site" evidence="3">
    <location>
        <position position="298"/>
    </location>
    <ligand>
        <name>Zn(2+)</name>
        <dbReference type="ChEBI" id="CHEBI:29105"/>
    </ligand>
</feature>
<proteinExistence type="predicted"/>
<evidence type="ECO:0000256" key="3">
    <source>
        <dbReference type="PIRSR" id="PIRSR037505-2"/>
    </source>
</evidence>
<dbReference type="PANTHER" id="PTHR11103">
    <property type="entry name" value="SLR1189 PROTEIN"/>
    <property type="match status" value="1"/>
</dbReference>
<comment type="caution">
    <text evidence="4">Lacks conserved residue(s) required for the propagation of feature annotation.</text>
</comment>
<keyword evidence="2 6" id="KW-0808">Transferase</keyword>
<keyword evidence="3" id="KW-0862">Zinc</keyword>
<dbReference type="PANTHER" id="PTHR11103:SF18">
    <property type="entry name" value="SLR1189 PROTEIN"/>
    <property type="match status" value="1"/>
</dbReference>
<dbReference type="GO" id="GO:0009086">
    <property type="term" value="P:methionine biosynthetic process"/>
    <property type="evidence" value="ECO:0007669"/>
    <property type="project" value="InterPro"/>
</dbReference>
<evidence type="ECO:0000256" key="2">
    <source>
        <dbReference type="ARBA" id="ARBA00022679"/>
    </source>
</evidence>
<comment type="cofactor">
    <cofactor evidence="3">
        <name>Zn(2+)</name>
        <dbReference type="ChEBI" id="CHEBI:29105"/>
    </cofactor>
    <text evidence="3">Binds 1 zinc ion per subunit.</text>
</comment>
<dbReference type="Gene3D" id="3.20.20.330">
    <property type="entry name" value="Homocysteine-binding-like domain"/>
    <property type="match status" value="1"/>
</dbReference>
<dbReference type="SUPFAM" id="SSF82282">
    <property type="entry name" value="Homocysteine S-methyltransferase"/>
    <property type="match status" value="1"/>
</dbReference>
<dbReference type="InterPro" id="IPR017226">
    <property type="entry name" value="BHMT-like"/>
</dbReference>
<gene>
    <name evidence="6" type="ORF">F4X14_10930</name>
</gene>
<organism evidence="6">
    <name type="scientific">Caldilineaceae bacterium SB0661_bin_32</name>
    <dbReference type="NCBI Taxonomy" id="2605255"/>
    <lineage>
        <taxon>Bacteria</taxon>
        <taxon>Bacillati</taxon>
        <taxon>Chloroflexota</taxon>
        <taxon>Caldilineae</taxon>
        <taxon>Caldilineales</taxon>
        <taxon>Caldilineaceae</taxon>
    </lineage>
</organism>
<dbReference type="PIRSF" id="PIRSF037505">
    <property type="entry name" value="Betaine_HMT"/>
    <property type="match status" value="1"/>
</dbReference>